<protein>
    <recommendedName>
        <fullName evidence="1">MULE transposase domain-containing protein</fullName>
    </recommendedName>
</protein>
<reference evidence="2" key="1">
    <citation type="journal article" date="2016" name="Proc. Natl. Acad. Sci. U.S.A.">
        <title>Lipid metabolic changes in an early divergent fungus govern the establishment of a mutualistic symbiosis with endobacteria.</title>
        <authorList>
            <person name="Lastovetsky O.A."/>
            <person name="Gaspar M.L."/>
            <person name="Mondo S.J."/>
            <person name="LaButti K.M."/>
            <person name="Sandor L."/>
            <person name="Grigoriev I.V."/>
            <person name="Henry S.A."/>
            <person name="Pawlowska T.E."/>
        </authorList>
    </citation>
    <scope>NUCLEOTIDE SEQUENCE [LARGE SCALE GENOMIC DNA]</scope>
    <source>
        <strain evidence="2">ATCC 52814</strain>
    </source>
</reference>
<feature type="domain" description="MULE transposase" evidence="1">
    <location>
        <begin position="1"/>
        <end position="68"/>
    </location>
</feature>
<proteinExistence type="predicted"/>
<evidence type="ECO:0000259" key="1">
    <source>
        <dbReference type="Pfam" id="PF10551"/>
    </source>
</evidence>
<name>A0A1X0QWW8_RHIZD</name>
<dbReference type="Proteomes" id="UP000242414">
    <property type="component" value="Unassembled WGS sequence"/>
</dbReference>
<dbReference type="Pfam" id="PF10551">
    <property type="entry name" value="MULE"/>
    <property type="match status" value="1"/>
</dbReference>
<gene>
    <name evidence="2" type="ORF">BCV72DRAFT_243764</name>
</gene>
<dbReference type="AlphaFoldDB" id="A0A1X0QWW8"/>
<dbReference type="InterPro" id="IPR018289">
    <property type="entry name" value="MULE_transposase_dom"/>
</dbReference>
<dbReference type="EMBL" id="KV921977">
    <property type="protein sequence ID" value="ORE04236.1"/>
    <property type="molecule type" value="Genomic_DNA"/>
</dbReference>
<organism evidence="2">
    <name type="scientific">Rhizopus microsporus var. microsporus</name>
    <dbReference type="NCBI Taxonomy" id="86635"/>
    <lineage>
        <taxon>Eukaryota</taxon>
        <taxon>Fungi</taxon>
        <taxon>Fungi incertae sedis</taxon>
        <taxon>Mucoromycota</taxon>
        <taxon>Mucoromycotina</taxon>
        <taxon>Mucoromycetes</taxon>
        <taxon>Mucorales</taxon>
        <taxon>Mucorineae</taxon>
        <taxon>Rhizopodaceae</taxon>
        <taxon>Rhizopus</taxon>
    </lineage>
</organism>
<sequence length="136" mass="15779">MEHEKIENYLWALQMFKNSVAPDALIANTSLELPNVFVTDNESALRRAIAMVFPSSDTLLCYLHLLRNVQNYALQNFTKNYSNENDRKIVKLRTKKLFYELAFKCKDEISKNSAVDAFNAYFSQDEVDLWAAEKDV</sequence>
<evidence type="ECO:0000313" key="2">
    <source>
        <dbReference type="EMBL" id="ORE04236.1"/>
    </source>
</evidence>
<dbReference type="VEuPathDB" id="FungiDB:BCV72DRAFT_243764"/>
<accession>A0A1X0QWW8</accession>